<sequence>PELTGGYEKGVELDILQELRTECLTTYDWEAASRIEPHFTSVLEGLTVHFIHEKLEDQKAIPLIMIHAHPATVNGTNVSFHVVVASLPGFTFSSAPPANWTTSDTARIFNTLITKVLGYCAVHSTDWGRAVGYTLYNNDNDVVRAAHFGFIPMLPPSAQDIAANNITLSDDEQVAEQRTSEFSLFLRANYEAQRYRLTLHDSPVDQLAWIGAKVKICLHPTVSYPINCAASVKVS</sequence>
<name>A0AAD6X9E5_9AGAR</name>
<dbReference type="PANTHER" id="PTHR21661:SF35">
    <property type="entry name" value="EPOXIDE HYDROLASE"/>
    <property type="match status" value="1"/>
</dbReference>
<dbReference type="InterPro" id="IPR010497">
    <property type="entry name" value="Epoxide_hydro_N"/>
</dbReference>
<evidence type="ECO:0000313" key="6">
    <source>
        <dbReference type="Proteomes" id="UP001218188"/>
    </source>
</evidence>
<dbReference type="PANTHER" id="PTHR21661">
    <property type="entry name" value="EPOXIDE HYDROLASE 1-RELATED"/>
    <property type="match status" value="1"/>
</dbReference>
<keyword evidence="2" id="KW-0058">Aromatic hydrocarbons catabolism</keyword>
<comment type="caution">
    <text evidence="5">The sequence shown here is derived from an EMBL/GenBank/DDBJ whole genome shotgun (WGS) entry which is preliminary data.</text>
</comment>
<evidence type="ECO:0000256" key="2">
    <source>
        <dbReference type="ARBA" id="ARBA00022797"/>
    </source>
</evidence>
<dbReference type="EMBL" id="JARJCM010000008">
    <property type="protein sequence ID" value="KAJ7044033.1"/>
    <property type="molecule type" value="Genomic_DNA"/>
</dbReference>
<organism evidence="5 6">
    <name type="scientific">Mycena alexandri</name>
    <dbReference type="NCBI Taxonomy" id="1745969"/>
    <lineage>
        <taxon>Eukaryota</taxon>
        <taxon>Fungi</taxon>
        <taxon>Dikarya</taxon>
        <taxon>Basidiomycota</taxon>
        <taxon>Agaricomycotina</taxon>
        <taxon>Agaricomycetes</taxon>
        <taxon>Agaricomycetidae</taxon>
        <taxon>Agaricales</taxon>
        <taxon>Marasmiineae</taxon>
        <taxon>Mycenaceae</taxon>
        <taxon>Mycena</taxon>
    </lineage>
</organism>
<evidence type="ECO:0000313" key="5">
    <source>
        <dbReference type="EMBL" id="KAJ7044033.1"/>
    </source>
</evidence>
<dbReference type="SUPFAM" id="SSF53474">
    <property type="entry name" value="alpha/beta-Hydrolases"/>
    <property type="match status" value="1"/>
</dbReference>
<keyword evidence="6" id="KW-1185">Reference proteome</keyword>
<feature type="domain" description="Epoxide hydrolase N-terminal" evidence="4">
    <location>
        <begin position="7"/>
        <end position="73"/>
    </location>
</feature>
<reference evidence="5" key="1">
    <citation type="submission" date="2023-03" db="EMBL/GenBank/DDBJ databases">
        <title>Massive genome expansion in bonnet fungi (Mycena s.s.) driven by repeated elements and novel gene families across ecological guilds.</title>
        <authorList>
            <consortium name="Lawrence Berkeley National Laboratory"/>
            <person name="Harder C.B."/>
            <person name="Miyauchi S."/>
            <person name="Viragh M."/>
            <person name="Kuo A."/>
            <person name="Thoen E."/>
            <person name="Andreopoulos B."/>
            <person name="Lu D."/>
            <person name="Skrede I."/>
            <person name="Drula E."/>
            <person name="Henrissat B."/>
            <person name="Morin E."/>
            <person name="Kohler A."/>
            <person name="Barry K."/>
            <person name="LaButti K."/>
            <person name="Morin E."/>
            <person name="Salamov A."/>
            <person name="Lipzen A."/>
            <person name="Mereny Z."/>
            <person name="Hegedus B."/>
            <person name="Baldrian P."/>
            <person name="Stursova M."/>
            <person name="Weitz H."/>
            <person name="Taylor A."/>
            <person name="Grigoriev I.V."/>
            <person name="Nagy L.G."/>
            <person name="Martin F."/>
            <person name="Kauserud H."/>
        </authorList>
    </citation>
    <scope>NUCLEOTIDE SEQUENCE</scope>
    <source>
        <strain evidence="5">CBHHK200</strain>
    </source>
</reference>
<dbReference type="Pfam" id="PF06441">
    <property type="entry name" value="EHN"/>
    <property type="match status" value="1"/>
</dbReference>
<feature type="non-terminal residue" evidence="5">
    <location>
        <position position="1"/>
    </location>
</feature>
<accession>A0AAD6X9E5</accession>
<evidence type="ECO:0000259" key="4">
    <source>
        <dbReference type="Pfam" id="PF06441"/>
    </source>
</evidence>
<evidence type="ECO:0000256" key="3">
    <source>
        <dbReference type="ARBA" id="ARBA00022801"/>
    </source>
</evidence>
<dbReference type="GO" id="GO:0004301">
    <property type="term" value="F:epoxide hydrolase activity"/>
    <property type="evidence" value="ECO:0007669"/>
    <property type="project" value="TreeGrafter"/>
</dbReference>
<dbReference type="Gene3D" id="3.40.50.1820">
    <property type="entry name" value="alpha/beta hydrolase"/>
    <property type="match status" value="1"/>
</dbReference>
<dbReference type="AlphaFoldDB" id="A0AAD6X9E5"/>
<gene>
    <name evidence="5" type="ORF">C8F04DRAFT_942627</name>
</gene>
<evidence type="ECO:0000256" key="1">
    <source>
        <dbReference type="ARBA" id="ARBA00010088"/>
    </source>
</evidence>
<keyword evidence="3 5" id="KW-0378">Hydrolase</keyword>
<protein>
    <submittedName>
        <fullName evidence="5">Alpha/Beta hydrolase protein</fullName>
    </submittedName>
</protein>
<proteinExistence type="inferred from homology"/>
<comment type="similarity">
    <text evidence="1">Belongs to the peptidase S33 family.</text>
</comment>
<dbReference type="InterPro" id="IPR029058">
    <property type="entry name" value="AB_hydrolase_fold"/>
</dbReference>
<dbReference type="GO" id="GO:0097176">
    <property type="term" value="P:epoxide metabolic process"/>
    <property type="evidence" value="ECO:0007669"/>
    <property type="project" value="TreeGrafter"/>
</dbReference>
<dbReference type="Proteomes" id="UP001218188">
    <property type="component" value="Unassembled WGS sequence"/>
</dbReference>